<protein>
    <submittedName>
        <fullName evidence="2">Uncharacterized protein</fullName>
    </submittedName>
</protein>
<feature type="transmembrane region" description="Helical" evidence="1">
    <location>
        <begin position="36"/>
        <end position="57"/>
    </location>
</feature>
<dbReference type="EMBL" id="CP059271">
    <property type="protein sequence ID" value="QLQ80995.1"/>
    <property type="molecule type" value="Genomic_DNA"/>
</dbReference>
<organism evidence="2 3">
    <name type="scientific">Torulaspora globosa</name>
    <dbReference type="NCBI Taxonomy" id="48254"/>
    <lineage>
        <taxon>Eukaryota</taxon>
        <taxon>Fungi</taxon>
        <taxon>Dikarya</taxon>
        <taxon>Ascomycota</taxon>
        <taxon>Saccharomycotina</taxon>
        <taxon>Saccharomycetes</taxon>
        <taxon>Saccharomycetales</taxon>
        <taxon>Saccharomycetaceae</taxon>
        <taxon>Torulaspora</taxon>
    </lineage>
</organism>
<reference evidence="2 3" key="1">
    <citation type="submission" date="2020-06" db="EMBL/GenBank/DDBJ databases">
        <title>The yeast mating-type switching endonuclease HO is a domesticated member of an unorthodox homing genetic element family.</title>
        <authorList>
            <person name="Coughlan A.Y."/>
            <person name="Lombardi L."/>
            <person name="Braun-Galleani S."/>
            <person name="Martos A.R."/>
            <person name="Galeote V."/>
            <person name="Bigey F."/>
            <person name="Dequin S."/>
            <person name="Byrne K.P."/>
            <person name="Wolfe K.H."/>
        </authorList>
    </citation>
    <scope>NUCLEOTIDE SEQUENCE [LARGE SCALE GENOMIC DNA]</scope>
    <source>
        <strain evidence="2 3">CBS2947</strain>
    </source>
</reference>
<dbReference type="OrthoDB" id="10456986at2759"/>
<evidence type="ECO:0000256" key="1">
    <source>
        <dbReference type="SAM" id="Phobius"/>
    </source>
</evidence>
<evidence type="ECO:0000313" key="3">
    <source>
        <dbReference type="Proteomes" id="UP000510647"/>
    </source>
</evidence>
<keyword evidence="1" id="KW-1133">Transmembrane helix</keyword>
<accession>A0A7H9HWY8</accession>
<keyword evidence="1" id="KW-0812">Transmembrane</keyword>
<dbReference type="AlphaFoldDB" id="A0A7H9HWY8"/>
<keyword evidence="1" id="KW-0472">Membrane</keyword>
<proteinExistence type="predicted"/>
<gene>
    <name evidence="2" type="ORF">HG537_0E03500</name>
</gene>
<dbReference type="Proteomes" id="UP000510647">
    <property type="component" value="Chromosome 5"/>
</dbReference>
<evidence type="ECO:0000313" key="2">
    <source>
        <dbReference type="EMBL" id="QLQ80995.1"/>
    </source>
</evidence>
<name>A0A7H9HWY8_9SACH</name>
<keyword evidence="3" id="KW-1185">Reference proteome</keyword>
<sequence length="143" mass="16245">MVPDGHRFVHESESGELSVSLSTSKWSILSKSMEFFIFWFIVIIIIYGFVTAVLLYLRNEEAIRRIKESIDSESNDVVNNSNQHTLCEGELYPTIRLSGDHEFHYLIKVDHNNLTAQQTASGAEELQPGKRSDIEGNILETSN</sequence>